<feature type="compositionally biased region" description="Gly residues" evidence="1">
    <location>
        <begin position="131"/>
        <end position="144"/>
    </location>
</feature>
<feature type="compositionally biased region" description="Low complexity" evidence="1">
    <location>
        <begin position="335"/>
        <end position="367"/>
    </location>
</feature>
<gene>
    <name evidence="2" type="ORF">PVAP13_3NG178170</name>
</gene>
<name>A0A8T0TYQ6_PANVG</name>
<feature type="compositionally biased region" description="Basic and acidic residues" evidence="1">
    <location>
        <begin position="106"/>
        <end position="115"/>
    </location>
</feature>
<feature type="compositionally biased region" description="Gly residues" evidence="1">
    <location>
        <begin position="16"/>
        <end position="25"/>
    </location>
</feature>
<reference evidence="2" key="1">
    <citation type="submission" date="2020-05" db="EMBL/GenBank/DDBJ databases">
        <title>WGS assembly of Panicum virgatum.</title>
        <authorList>
            <person name="Lovell J.T."/>
            <person name="Jenkins J."/>
            <person name="Shu S."/>
            <person name="Juenger T.E."/>
            <person name="Schmutz J."/>
        </authorList>
    </citation>
    <scope>NUCLEOTIDE SEQUENCE</scope>
    <source>
        <strain evidence="2">AP13</strain>
    </source>
</reference>
<comment type="caution">
    <text evidence="2">The sequence shown here is derived from an EMBL/GenBank/DDBJ whole genome shotgun (WGS) entry which is preliminary data.</text>
</comment>
<evidence type="ECO:0000256" key="1">
    <source>
        <dbReference type="SAM" id="MobiDB-lite"/>
    </source>
</evidence>
<protein>
    <submittedName>
        <fullName evidence="2">Uncharacterized protein</fullName>
    </submittedName>
</protein>
<evidence type="ECO:0000313" key="2">
    <source>
        <dbReference type="EMBL" id="KAG2617041.1"/>
    </source>
</evidence>
<feature type="region of interest" description="Disordered" evidence="1">
    <location>
        <begin position="1"/>
        <end position="367"/>
    </location>
</feature>
<dbReference type="AlphaFoldDB" id="A0A8T0TYQ6"/>
<organism evidence="2 3">
    <name type="scientific">Panicum virgatum</name>
    <name type="common">Blackwell switchgrass</name>
    <dbReference type="NCBI Taxonomy" id="38727"/>
    <lineage>
        <taxon>Eukaryota</taxon>
        <taxon>Viridiplantae</taxon>
        <taxon>Streptophyta</taxon>
        <taxon>Embryophyta</taxon>
        <taxon>Tracheophyta</taxon>
        <taxon>Spermatophyta</taxon>
        <taxon>Magnoliopsida</taxon>
        <taxon>Liliopsida</taxon>
        <taxon>Poales</taxon>
        <taxon>Poaceae</taxon>
        <taxon>PACMAD clade</taxon>
        <taxon>Panicoideae</taxon>
        <taxon>Panicodae</taxon>
        <taxon>Paniceae</taxon>
        <taxon>Panicinae</taxon>
        <taxon>Panicum</taxon>
        <taxon>Panicum sect. Hiantes</taxon>
    </lineage>
</organism>
<feature type="compositionally biased region" description="Low complexity" evidence="1">
    <location>
        <begin position="191"/>
        <end position="218"/>
    </location>
</feature>
<dbReference type="Proteomes" id="UP000823388">
    <property type="component" value="Chromosome 3N"/>
</dbReference>
<keyword evidence="3" id="KW-1185">Reference proteome</keyword>
<dbReference type="EMBL" id="CM029042">
    <property type="protein sequence ID" value="KAG2617041.1"/>
    <property type="molecule type" value="Genomic_DNA"/>
</dbReference>
<accession>A0A8T0TYQ6</accession>
<evidence type="ECO:0000313" key="3">
    <source>
        <dbReference type="Proteomes" id="UP000823388"/>
    </source>
</evidence>
<feature type="compositionally biased region" description="Gly residues" evidence="1">
    <location>
        <begin position="155"/>
        <end position="165"/>
    </location>
</feature>
<proteinExistence type="predicted"/>
<sequence>MTRGVWGSDRRKDTGMWGGVEGGTRVGDPLGADRQRPPHGAEGLRQCGLVPPPRPGRLLAGWSGRGPERREQGSSSGEHGRRPGLRTRPPPLRGGRDGLGLRGVRGRRDSLRSGDRGSSPRGVPGRDGLRGVCGGEGGGSGGGAARALERRRRLGGGLGQRSGGRSGRERPHARGWSKQVHGGGRGGWGHTPSTPAGATAGEGPAARSARQGHAAAARVGPPRTAGKRARGQLGRSRGAPGQGGGGRQGRRTPGTLGGGCSGVVRVHGRPSSIRGWRAPGGGARGRGGGGGSRGASLGGGGQTRGPGVQRGLQGAPRAGSGWGAPGARRSGGTHGPADPEAVAPGAGPAALEARQGKAGAAAGAGARQAPWAATAAAPSASCARRGCRGSAAVGGALIRGACTRSRSREEWREGGEGR</sequence>
<feature type="compositionally biased region" description="Gly residues" evidence="1">
    <location>
        <begin position="278"/>
        <end position="304"/>
    </location>
</feature>